<dbReference type="GO" id="GO:0005737">
    <property type="term" value="C:cytoplasm"/>
    <property type="evidence" value="ECO:0007669"/>
    <property type="project" value="TreeGrafter"/>
</dbReference>
<keyword evidence="1" id="KW-0813">Transport</keyword>
<dbReference type="PANTHER" id="PTHR45663">
    <property type="entry name" value="GEO12009P1"/>
    <property type="match status" value="1"/>
</dbReference>
<feature type="disulfide bond" description="Redox-active" evidence="5">
    <location>
        <begin position="26"/>
        <end position="29"/>
    </location>
</feature>
<dbReference type="Proteomes" id="UP000070257">
    <property type="component" value="Unassembled WGS sequence"/>
</dbReference>
<comment type="caution">
    <text evidence="7">The sequence shown here is derived from an EMBL/GenBank/DDBJ whole genome shotgun (WGS) entry which is preliminary data.</text>
</comment>
<keyword evidence="3 5" id="KW-1015">Disulfide bond</keyword>
<dbReference type="PRINTS" id="PR00421">
    <property type="entry name" value="THIOREDOXIN"/>
</dbReference>
<evidence type="ECO:0000256" key="4">
    <source>
        <dbReference type="ARBA" id="ARBA00023284"/>
    </source>
</evidence>
<evidence type="ECO:0000313" key="7">
    <source>
        <dbReference type="EMBL" id="KXA97127.1"/>
    </source>
</evidence>
<dbReference type="GO" id="GO:0015035">
    <property type="term" value="F:protein-disulfide reductase activity"/>
    <property type="evidence" value="ECO:0007669"/>
    <property type="project" value="InterPro"/>
</dbReference>
<dbReference type="SUPFAM" id="SSF52833">
    <property type="entry name" value="Thioredoxin-like"/>
    <property type="match status" value="1"/>
</dbReference>
<dbReference type="InterPro" id="IPR005746">
    <property type="entry name" value="Thioredoxin"/>
</dbReference>
<dbReference type="AlphaFoldDB" id="A0A656YVI6"/>
<dbReference type="Pfam" id="PF00085">
    <property type="entry name" value="Thioredoxin"/>
    <property type="match status" value="1"/>
</dbReference>
<reference evidence="7 8" key="1">
    <citation type="journal article" date="2016" name="Sci. Rep.">
        <title>Metabolic traits of an uncultured archaeal lineage -MSBL1- from brine pools of the Red Sea.</title>
        <authorList>
            <person name="Mwirichia R."/>
            <person name="Alam I."/>
            <person name="Rashid M."/>
            <person name="Vinu M."/>
            <person name="Ba-Alawi W."/>
            <person name="Anthony Kamau A."/>
            <person name="Kamanda Ngugi D."/>
            <person name="Goker M."/>
            <person name="Klenk H.P."/>
            <person name="Bajic V."/>
            <person name="Stingl U."/>
        </authorList>
    </citation>
    <scope>NUCLEOTIDE SEQUENCE [LARGE SCALE GENOMIC DNA]</scope>
    <source>
        <strain evidence="7">SCGC-AAA259J03</strain>
    </source>
</reference>
<name>A0A656YVI6_9EURY</name>
<gene>
    <name evidence="7" type="ORF">AKJ39_03685</name>
</gene>
<sequence>MRFFFSHFILFRYSNIIIYYFWADWCHPCKMMEPVMNSLAEELGDKAFFGKVNVDDEREAATEYQITSIPSVLFFKDGELADKLVGAVPEEDLKEKVEELTE</sequence>
<proteinExistence type="predicted"/>
<evidence type="ECO:0000256" key="2">
    <source>
        <dbReference type="ARBA" id="ARBA00022982"/>
    </source>
</evidence>
<dbReference type="InterPro" id="IPR013766">
    <property type="entry name" value="Thioredoxin_domain"/>
</dbReference>
<dbReference type="InterPro" id="IPR036249">
    <property type="entry name" value="Thioredoxin-like_sf"/>
</dbReference>
<accession>A0A656YVI6</accession>
<evidence type="ECO:0000313" key="8">
    <source>
        <dbReference type="Proteomes" id="UP000070257"/>
    </source>
</evidence>
<dbReference type="Gene3D" id="3.40.30.10">
    <property type="entry name" value="Glutaredoxin"/>
    <property type="match status" value="1"/>
</dbReference>
<dbReference type="CDD" id="cd02947">
    <property type="entry name" value="TRX_family"/>
    <property type="match status" value="1"/>
</dbReference>
<dbReference type="PROSITE" id="PS51352">
    <property type="entry name" value="THIOREDOXIN_2"/>
    <property type="match status" value="1"/>
</dbReference>
<dbReference type="PANTHER" id="PTHR45663:SF11">
    <property type="entry name" value="GEO12009P1"/>
    <property type="match status" value="1"/>
</dbReference>
<protein>
    <recommendedName>
        <fullName evidence="6">Thioredoxin domain-containing protein</fullName>
    </recommendedName>
</protein>
<evidence type="ECO:0000256" key="5">
    <source>
        <dbReference type="PIRSR" id="PIRSR000077-4"/>
    </source>
</evidence>
<keyword evidence="8" id="KW-1185">Reference proteome</keyword>
<feature type="domain" description="Thioredoxin" evidence="6">
    <location>
        <begin position="1"/>
        <end position="102"/>
    </location>
</feature>
<evidence type="ECO:0000256" key="1">
    <source>
        <dbReference type="ARBA" id="ARBA00022448"/>
    </source>
</evidence>
<keyword evidence="2" id="KW-0249">Electron transport</keyword>
<dbReference type="PIRSF" id="PIRSF000077">
    <property type="entry name" value="Thioredoxin"/>
    <property type="match status" value="1"/>
</dbReference>
<evidence type="ECO:0000259" key="6">
    <source>
        <dbReference type="PROSITE" id="PS51352"/>
    </source>
</evidence>
<dbReference type="NCBIfam" id="TIGR01068">
    <property type="entry name" value="thioredoxin"/>
    <property type="match status" value="1"/>
</dbReference>
<dbReference type="EMBL" id="LHXT01000065">
    <property type="protein sequence ID" value="KXA97127.1"/>
    <property type="molecule type" value="Genomic_DNA"/>
</dbReference>
<evidence type="ECO:0000256" key="3">
    <source>
        <dbReference type="ARBA" id="ARBA00023157"/>
    </source>
</evidence>
<organism evidence="7 8">
    <name type="scientific">candidate division MSBL1 archaeon SCGC-AAA259J03</name>
    <dbReference type="NCBI Taxonomy" id="1698269"/>
    <lineage>
        <taxon>Archaea</taxon>
        <taxon>Methanobacteriati</taxon>
        <taxon>Methanobacteriota</taxon>
        <taxon>candidate division MSBL1</taxon>
    </lineage>
</organism>
<keyword evidence="4 5" id="KW-0676">Redox-active center</keyword>